<keyword evidence="8" id="KW-1133">Transmembrane helix</keyword>
<dbReference type="PANTHER" id="PTHR24304">
    <property type="entry name" value="CYTOCHROME P450 FAMILY 7"/>
    <property type="match status" value="1"/>
</dbReference>
<dbReference type="InterPro" id="IPR050529">
    <property type="entry name" value="CYP450_sterol_14alpha_dmase"/>
</dbReference>
<evidence type="ECO:0000256" key="7">
    <source>
        <dbReference type="PIRSR" id="PIRSR602403-1"/>
    </source>
</evidence>
<proteinExistence type="inferred from homology"/>
<evidence type="ECO:0000256" key="5">
    <source>
        <dbReference type="ARBA" id="ARBA00023004"/>
    </source>
</evidence>
<dbReference type="InterPro" id="IPR036396">
    <property type="entry name" value="Cyt_P450_sf"/>
</dbReference>
<evidence type="ECO:0000256" key="3">
    <source>
        <dbReference type="ARBA" id="ARBA00022617"/>
    </source>
</evidence>
<keyword evidence="5 7" id="KW-0408">Iron</keyword>
<dbReference type="Pfam" id="PF00067">
    <property type="entry name" value="p450"/>
    <property type="match status" value="1"/>
</dbReference>
<dbReference type="SUPFAM" id="SSF48264">
    <property type="entry name" value="Cytochrome P450"/>
    <property type="match status" value="1"/>
</dbReference>
<accession>A0AAN7B0J1</accession>
<dbReference type="Proteomes" id="UP001301769">
    <property type="component" value="Unassembled WGS sequence"/>
</dbReference>
<comment type="caution">
    <text evidence="9">The sequence shown here is derived from an EMBL/GenBank/DDBJ whole genome shotgun (WGS) entry which is preliminary data.</text>
</comment>
<evidence type="ECO:0000256" key="8">
    <source>
        <dbReference type="SAM" id="Phobius"/>
    </source>
</evidence>
<evidence type="ECO:0000256" key="4">
    <source>
        <dbReference type="ARBA" id="ARBA00022723"/>
    </source>
</evidence>
<dbReference type="PRINTS" id="PR00465">
    <property type="entry name" value="EP450IV"/>
</dbReference>
<protein>
    <submittedName>
        <fullName evidence="9">Cytochrome P450</fullName>
    </submittedName>
</protein>
<keyword evidence="6" id="KW-0503">Monooxygenase</keyword>
<comment type="cofactor">
    <cofactor evidence="1 7">
        <name>heme</name>
        <dbReference type="ChEBI" id="CHEBI:30413"/>
    </cofactor>
</comment>
<dbReference type="GO" id="GO:0016705">
    <property type="term" value="F:oxidoreductase activity, acting on paired donors, with incorporation or reduction of molecular oxygen"/>
    <property type="evidence" value="ECO:0007669"/>
    <property type="project" value="InterPro"/>
</dbReference>
<keyword evidence="8" id="KW-0812">Transmembrane</keyword>
<dbReference type="EMBL" id="MU858253">
    <property type="protein sequence ID" value="KAK4208221.1"/>
    <property type="molecule type" value="Genomic_DNA"/>
</dbReference>
<dbReference type="GO" id="GO:0005506">
    <property type="term" value="F:iron ion binding"/>
    <property type="evidence" value="ECO:0007669"/>
    <property type="project" value="InterPro"/>
</dbReference>
<dbReference type="InterPro" id="IPR001128">
    <property type="entry name" value="Cyt_P450"/>
</dbReference>
<evidence type="ECO:0000313" key="9">
    <source>
        <dbReference type="EMBL" id="KAK4208221.1"/>
    </source>
</evidence>
<dbReference type="GO" id="GO:0008395">
    <property type="term" value="F:steroid hydroxylase activity"/>
    <property type="evidence" value="ECO:0007669"/>
    <property type="project" value="TreeGrafter"/>
</dbReference>
<name>A0AAN7B0J1_9PEZI</name>
<dbReference type="Gene3D" id="1.10.630.10">
    <property type="entry name" value="Cytochrome P450"/>
    <property type="match status" value="1"/>
</dbReference>
<evidence type="ECO:0000256" key="1">
    <source>
        <dbReference type="ARBA" id="ARBA00001971"/>
    </source>
</evidence>
<evidence type="ECO:0000313" key="10">
    <source>
        <dbReference type="Proteomes" id="UP001301769"/>
    </source>
</evidence>
<keyword evidence="6" id="KW-0560">Oxidoreductase</keyword>
<feature type="transmembrane region" description="Helical" evidence="8">
    <location>
        <begin position="30"/>
        <end position="55"/>
    </location>
</feature>
<keyword evidence="4 7" id="KW-0479">Metal-binding</keyword>
<dbReference type="PANTHER" id="PTHR24304:SF2">
    <property type="entry name" value="24-HYDROXYCHOLESTEROL 7-ALPHA-HYDROXYLASE"/>
    <property type="match status" value="1"/>
</dbReference>
<dbReference type="InterPro" id="IPR002403">
    <property type="entry name" value="Cyt_P450_E_grp-IV"/>
</dbReference>
<dbReference type="GO" id="GO:0020037">
    <property type="term" value="F:heme binding"/>
    <property type="evidence" value="ECO:0007669"/>
    <property type="project" value="InterPro"/>
</dbReference>
<dbReference type="AlphaFoldDB" id="A0AAN7B0J1"/>
<reference evidence="9" key="1">
    <citation type="journal article" date="2023" name="Mol. Phylogenet. Evol.">
        <title>Genome-scale phylogeny and comparative genomics of the fungal order Sordariales.</title>
        <authorList>
            <person name="Hensen N."/>
            <person name="Bonometti L."/>
            <person name="Westerberg I."/>
            <person name="Brannstrom I.O."/>
            <person name="Guillou S."/>
            <person name="Cros-Aarteil S."/>
            <person name="Calhoun S."/>
            <person name="Haridas S."/>
            <person name="Kuo A."/>
            <person name="Mondo S."/>
            <person name="Pangilinan J."/>
            <person name="Riley R."/>
            <person name="LaButti K."/>
            <person name="Andreopoulos B."/>
            <person name="Lipzen A."/>
            <person name="Chen C."/>
            <person name="Yan M."/>
            <person name="Daum C."/>
            <person name="Ng V."/>
            <person name="Clum A."/>
            <person name="Steindorff A."/>
            <person name="Ohm R.A."/>
            <person name="Martin F."/>
            <person name="Silar P."/>
            <person name="Natvig D.O."/>
            <person name="Lalanne C."/>
            <person name="Gautier V."/>
            <person name="Ament-Velasquez S.L."/>
            <person name="Kruys A."/>
            <person name="Hutchinson M.I."/>
            <person name="Powell A.J."/>
            <person name="Barry K."/>
            <person name="Miller A.N."/>
            <person name="Grigoriev I.V."/>
            <person name="Debuchy R."/>
            <person name="Gladieux P."/>
            <person name="Hiltunen Thoren M."/>
            <person name="Johannesson H."/>
        </authorList>
    </citation>
    <scope>NUCLEOTIDE SEQUENCE</scope>
    <source>
        <strain evidence="9">PSN293</strain>
    </source>
</reference>
<gene>
    <name evidence="9" type="ORF">QBC37DRAFT_297099</name>
</gene>
<sequence>MGITLDLASIWHVRYSSLDHSPLGHPHVGLLSRLAVIPLFVFFATFVLYHLVLFINTSRTFKMVPTVPYWVPYLGSAMSLMGNPAEFFLSVAKRFGYARPLGIRVAFLDLVLVSNPEQIQQLFRNSSSLSPRLSLNFALRYLFRMPAAVLPLYFQDNIPITTKSDDGSSKVQLENQIHLQAHNFHKLLSGRNLVDLNHRYLAALERTLGSLEVSHEWSTIPDLYAFLQDTVAASSIETVLGSKILELNPNLVEDLWQFQAGVPKLLRLYPRWLVPQVYAARDRLINSIRSWHSHVDSCMKSVSGTWSPNLGASVVEKRYEDFSKIPWMTADARASDDLGFLFSLNANVVPASFWYIFEALKSPKVRSQMNKEVALSSHGGQEINIDKLLTQPLLQSTYAEVLRLYVVTFLTRTVESPDNHGLNIGGYSIPNGKHIVVPSNISSYNAEVWTRTRPETTMAKPLTEFDAERFLTQNSPRPSEDTGSSNAKPFSMKGLTNLWLPYGGGDCICPGRFFAKGQMLLTYALIFSHYDVELIDTTTAVQPDTRFAPFGSLPPASRVPFRIRKKVT</sequence>
<dbReference type="CDD" id="cd11040">
    <property type="entry name" value="CYP7_CYP8-like"/>
    <property type="match status" value="1"/>
</dbReference>
<reference evidence="9" key="2">
    <citation type="submission" date="2023-05" db="EMBL/GenBank/DDBJ databases">
        <authorList>
            <consortium name="Lawrence Berkeley National Laboratory"/>
            <person name="Steindorff A."/>
            <person name="Hensen N."/>
            <person name="Bonometti L."/>
            <person name="Westerberg I."/>
            <person name="Brannstrom I.O."/>
            <person name="Guillou S."/>
            <person name="Cros-Aarteil S."/>
            <person name="Calhoun S."/>
            <person name="Haridas S."/>
            <person name="Kuo A."/>
            <person name="Mondo S."/>
            <person name="Pangilinan J."/>
            <person name="Riley R."/>
            <person name="Labutti K."/>
            <person name="Andreopoulos B."/>
            <person name="Lipzen A."/>
            <person name="Chen C."/>
            <person name="Yanf M."/>
            <person name="Daum C."/>
            <person name="Ng V."/>
            <person name="Clum A."/>
            <person name="Ohm R."/>
            <person name="Martin F."/>
            <person name="Silar P."/>
            <person name="Natvig D."/>
            <person name="Lalanne C."/>
            <person name="Gautier V."/>
            <person name="Ament-Velasquez S.L."/>
            <person name="Kruys A."/>
            <person name="Hutchinson M.I."/>
            <person name="Powell A.J."/>
            <person name="Barry K."/>
            <person name="Miller A.N."/>
            <person name="Grigoriev I.V."/>
            <person name="Debuchy R."/>
            <person name="Gladieux P."/>
            <person name="Thoren M.H."/>
            <person name="Johannesson H."/>
        </authorList>
    </citation>
    <scope>NUCLEOTIDE SEQUENCE</scope>
    <source>
        <strain evidence="9">PSN293</strain>
    </source>
</reference>
<evidence type="ECO:0000256" key="2">
    <source>
        <dbReference type="ARBA" id="ARBA00010617"/>
    </source>
</evidence>
<keyword evidence="8" id="KW-0472">Membrane</keyword>
<feature type="binding site" description="axial binding residue" evidence="7">
    <location>
        <position position="509"/>
    </location>
    <ligand>
        <name>heme</name>
        <dbReference type="ChEBI" id="CHEBI:30413"/>
    </ligand>
    <ligandPart>
        <name>Fe</name>
        <dbReference type="ChEBI" id="CHEBI:18248"/>
    </ligandPart>
</feature>
<comment type="similarity">
    <text evidence="2">Belongs to the cytochrome P450 family.</text>
</comment>
<evidence type="ECO:0000256" key="6">
    <source>
        <dbReference type="ARBA" id="ARBA00023033"/>
    </source>
</evidence>
<keyword evidence="3 7" id="KW-0349">Heme</keyword>
<organism evidence="9 10">
    <name type="scientific">Rhypophila decipiens</name>
    <dbReference type="NCBI Taxonomy" id="261697"/>
    <lineage>
        <taxon>Eukaryota</taxon>
        <taxon>Fungi</taxon>
        <taxon>Dikarya</taxon>
        <taxon>Ascomycota</taxon>
        <taxon>Pezizomycotina</taxon>
        <taxon>Sordariomycetes</taxon>
        <taxon>Sordariomycetidae</taxon>
        <taxon>Sordariales</taxon>
        <taxon>Naviculisporaceae</taxon>
        <taxon>Rhypophila</taxon>
    </lineage>
</organism>
<keyword evidence="10" id="KW-1185">Reference proteome</keyword>